<comment type="caution">
    <text evidence="2">The sequence shown here is derived from an EMBL/GenBank/DDBJ whole genome shotgun (WGS) entry which is preliminary data.</text>
</comment>
<reference evidence="2" key="1">
    <citation type="journal article" date="2022" name="Plant J.">
        <title>Strategies of tolerance reflected in two North American maple genomes.</title>
        <authorList>
            <person name="McEvoy S.L."/>
            <person name="Sezen U.U."/>
            <person name="Trouern-Trend A."/>
            <person name="McMahon S.M."/>
            <person name="Schaberg P.G."/>
            <person name="Yang J."/>
            <person name="Wegrzyn J.L."/>
            <person name="Swenson N.G."/>
        </authorList>
    </citation>
    <scope>NUCLEOTIDE SEQUENCE</scope>
    <source>
        <strain evidence="2">91603</strain>
    </source>
</reference>
<sequence>MDAENLKKDYVYVKCKFCNKVITGGVTRLKEHHGQTHKNVAPCLKVPKEVKEEIIAYLKNFEREKHVKQKFFYERVESSSYFGALIEDMHSYPMEWLDHFGDQVMELRFFAMRVLGLTCSSSAYEWSLQLIDEGENDFGDEDNEIGFDDVDGFEDRLNNYEYDLPNDPNPYSVDENNE</sequence>
<accession>A0AAD5P0P3</accession>
<feature type="region of interest" description="Disordered" evidence="1">
    <location>
        <begin position="158"/>
        <end position="178"/>
    </location>
</feature>
<name>A0AAD5P0P3_ACENE</name>
<dbReference type="EMBL" id="JAJSOW010000003">
    <property type="protein sequence ID" value="KAI9193857.1"/>
    <property type="molecule type" value="Genomic_DNA"/>
</dbReference>
<proteinExistence type="predicted"/>
<reference evidence="2" key="2">
    <citation type="submission" date="2023-02" db="EMBL/GenBank/DDBJ databases">
        <authorList>
            <person name="Swenson N.G."/>
            <person name="Wegrzyn J.L."/>
            <person name="Mcevoy S.L."/>
        </authorList>
    </citation>
    <scope>NUCLEOTIDE SEQUENCE</scope>
    <source>
        <strain evidence="2">91603</strain>
        <tissue evidence="2">Leaf</tissue>
    </source>
</reference>
<dbReference type="AlphaFoldDB" id="A0AAD5P0P3"/>
<dbReference type="PANTHER" id="PTHR46951:SF2">
    <property type="entry name" value="BED-TYPE DOMAIN-CONTAINING PROTEIN"/>
    <property type="match status" value="1"/>
</dbReference>
<dbReference type="PANTHER" id="PTHR46951">
    <property type="entry name" value="BED-TYPE DOMAIN-CONTAINING PROTEIN"/>
    <property type="match status" value="1"/>
</dbReference>
<keyword evidence="3" id="KW-1185">Reference proteome</keyword>
<gene>
    <name evidence="2" type="ORF">LWI28_000718</name>
</gene>
<evidence type="ECO:0000256" key="1">
    <source>
        <dbReference type="SAM" id="MobiDB-lite"/>
    </source>
</evidence>
<protein>
    <submittedName>
        <fullName evidence="2">Uncharacterized protein</fullName>
    </submittedName>
</protein>
<dbReference type="Proteomes" id="UP001064489">
    <property type="component" value="Chromosome 1"/>
</dbReference>
<organism evidence="2 3">
    <name type="scientific">Acer negundo</name>
    <name type="common">Box elder</name>
    <dbReference type="NCBI Taxonomy" id="4023"/>
    <lineage>
        <taxon>Eukaryota</taxon>
        <taxon>Viridiplantae</taxon>
        <taxon>Streptophyta</taxon>
        <taxon>Embryophyta</taxon>
        <taxon>Tracheophyta</taxon>
        <taxon>Spermatophyta</taxon>
        <taxon>Magnoliopsida</taxon>
        <taxon>eudicotyledons</taxon>
        <taxon>Gunneridae</taxon>
        <taxon>Pentapetalae</taxon>
        <taxon>rosids</taxon>
        <taxon>malvids</taxon>
        <taxon>Sapindales</taxon>
        <taxon>Sapindaceae</taxon>
        <taxon>Hippocastanoideae</taxon>
        <taxon>Acereae</taxon>
        <taxon>Acer</taxon>
    </lineage>
</organism>
<evidence type="ECO:0000313" key="3">
    <source>
        <dbReference type="Proteomes" id="UP001064489"/>
    </source>
</evidence>
<evidence type="ECO:0000313" key="2">
    <source>
        <dbReference type="EMBL" id="KAI9193857.1"/>
    </source>
</evidence>